<dbReference type="KEGG" id="spar:SPRG_05669"/>
<gene>
    <name evidence="1" type="ORF">SPRG_05669</name>
</gene>
<keyword evidence="2" id="KW-1185">Reference proteome</keyword>
<evidence type="ECO:0000313" key="2">
    <source>
        <dbReference type="Proteomes" id="UP000030745"/>
    </source>
</evidence>
<accession>A0A067CKL5</accession>
<reference evidence="1 2" key="1">
    <citation type="journal article" date="2013" name="PLoS Genet.">
        <title>Distinctive expansion of potential virulence genes in the genome of the oomycete fish pathogen Saprolegnia parasitica.</title>
        <authorList>
            <person name="Jiang R.H."/>
            <person name="de Bruijn I."/>
            <person name="Haas B.J."/>
            <person name="Belmonte R."/>
            <person name="Lobach L."/>
            <person name="Christie J."/>
            <person name="van den Ackerveken G."/>
            <person name="Bottin A."/>
            <person name="Bulone V."/>
            <person name="Diaz-Moreno S.M."/>
            <person name="Dumas B."/>
            <person name="Fan L."/>
            <person name="Gaulin E."/>
            <person name="Govers F."/>
            <person name="Grenville-Briggs L.J."/>
            <person name="Horner N.R."/>
            <person name="Levin J.Z."/>
            <person name="Mammella M."/>
            <person name="Meijer H.J."/>
            <person name="Morris P."/>
            <person name="Nusbaum C."/>
            <person name="Oome S."/>
            <person name="Phillips A.J."/>
            <person name="van Rooyen D."/>
            <person name="Rzeszutek E."/>
            <person name="Saraiva M."/>
            <person name="Secombes C.J."/>
            <person name="Seidl M.F."/>
            <person name="Snel B."/>
            <person name="Stassen J.H."/>
            <person name="Sykes S."/>
            <person name="Tripathy S."/>
            <person name="van den Berg H."/>
            <person name="Vega-Arreguin J.C."/>
            <person name="Wawra S."/>
            <person name="Young S.K."/>
            <person name="Zeng Q."/>
            <person name="Dieguez-Uribeondo J."/>
            <person name="Russ C."/>
            <person name="Tyler B.M."/>
            <person name="van West P."/>
        </authorList>
    </citation>
    <scope>NUCLEOTIDE SEQUENCE [LARGE SCALE GENOMIC DNA]</scope>
    <source>
        <strain evidence="1 2">CBS 223.65</strain>
    </source>
</reference>
<dbReference type="Proteomes" id="UP000030745">
    <property type="component" value="Unassembled WGS sequence"/>
</dbReference>
<dbReference type="VEuPathDB" id="FungiDB:SPRG_05669"/>
<name>A0A067CKL5_SAPPC</name>
<dbReference type="EMBL" id="KK583205">
    <property type="protein sequence ID" value="KDO29720.1"/>
    <property type="molecule type" value="Genomic_DNA"/>
</dbReference>
<proteinExistence type="predicted"/>
<dbReference type="GeneID" id="24128057"/>
<protein>
    <submittedName>
        <fullName evidence="1">Uncharacterized protein</fullName>
    </submittedName>
</protein>
<dbReference type="RefSeq" id="XP_012199774.1">
    <property type="nucleotide sequence ID" value="XM_012344384.1"/>
</dbReference>
<sequence>MASWDHLGVWMHFTYVSFLIGHHSVRLGAGNEIDGSIAARTITVVYGQYLALEDILKQYGHRNNKDNPGRWR</sequence>
<organism evidence="1 2">
    <name type="scientific">Saprolegnia parasitica (strain CBS 223.65)</name>
    <dbReference type="NCBI Taxonomy" id="695850"/>
    <lineage>
        <taxon>Eukaryota</taxon>
        <taxon>Sar</taxon>
        <taxon>Stramenopiles</taxon>
        <taxon>Oomycota</taxon>
        <taxon>Saprolegniomycetes</taxon>
        <taxon>Saprolegniales</taxon>
        <taxon>Saprolegniaceae</taxon>
        <taxon>Saprolegnia</taxon>
    </lineage>
</organism>
<evidence type="ECO:0000313" key="1">
    <source>
        <dbReference type="EMBL" id="KDO29720.1"/>
    </source>
</evidence>
<dbReference type="AlphaFoldDB" id="A0A067CKL5"/>